<proteinExistence type="predicted"/>
<dbReference type="CDD" id="cd00048">
    <property type="entry name" value="DSRM_SF"/>
    <property type="match status" value="1"/>
</dbReference>
<dbReference type="Gene3D" id="3.30.160.20">
    <property type="match status" value="3"/>
</dbReference>
<dbReference type="GO" id="GO:0003725">
    <property type="term" value="F:double-stranded RNA binding"/>
    <property type="evidence" value="ECO:0007669"/>
    <property type="project" value="TreeGrafter"/>
</dbReference>
<dbReference type="PANTHER" id="PTHR46205:SF3">
    <property type="entry name" value="LOQUACIOUS, ISOFORM B"/>
    <property type="match status" value="1"/>
</dbReference>
<dbReference type="GO" id="GO:0016442">
    <property type="term" value="C:RISC complex"/>
    <property type="evidence" value="ECO:0007669"/>
    <property type="project" value="TreeGrafter"/>
</dbReference>
<evidence type="ECO:0000313" key="4">
    <source>
        <dbReference type="EMBL" id="VUZ51855.1"/>
    </source>
</evidence>
<reference evidence="4 5" key="1">
    <citation type="submission" date="2019-07" db="EMBL/GenBank/DDBJ databases">
        <authorList>
            <person name="Jastrzebski P J."/>
            <person name="Paukszto L."/>
            <person name="Jastrzebski P J."/>
        </authorList>
    </citation>
    <scope>NUCLEOTIDE SEQUENCE [LARGE SCALE GENOMIC DNA]</scope>
    <source>
        <strain evidence="4 5">WMS-il1</strain>
    </source>
</reference>
<dbReference type="Pfam" id="PF00035">
    <property type="entry name" value="dsrm"/>
    <property type="match status" value="2"/>
</dbReference>
<dbReference type="GO" id="GO:0005634">
    <property type="term" value="C:nucleus"/>
    <property type="evidence" value="ECO:0007669"/>
    <property type="project" value="TreeGrafter"/>
</dbReference>
<dbReference type="GO" id="GO:0035197">
    <property type="term" value="F:siRNA binding"/>
    <property type="evidence" value="ECO:0007669"/>
    <property type="project" value="TreeGrafter"/>
</dbReference>
<organism evidence="4 5">
    <name type="scientific">Hymenolepis diminuta</name>
    <name type="common">Rat tapeworm</name>
    <dbReference type="NCBI Taxonomy" id="6216"/>
    <lineage>
        <taxon>Eukaryota</taxon>
        <taxon>Metazoa</taxon>
        <taxon>Spiralia</taxon>
        <taxon>Lophotrochozoa</taxon>
        <taxon>Platyhelminthes</taxon>
        <taxon>Cestoda</taxon>
        <taxon>Eucestoda</taxon>
        <taxon>Cyclophyllidea</taxon>
        <taxon>Hymenolepididae</taxon>
        <taxon>Hymenolepis</taxon>
    </lineage>
</organism>
<evidence type="ECO:0000313" key="5">
    <source>
        <dbReference type="Proteomes" id="UP000321570"/>
    </source>
</evidence>
<accession>A0A564YXA5</accession>
<name>A0A564YXA5_HYMDI</name>
<keyword evidence="1 2" id="KW-0694">RNA-binding</keyword>
<protein>
    <recommendedName>
        <fullName evidence="3">DRBM domain-containing protein</fullName>
    </recommendedName>
</protein>
<feature type="domain" description="DRBM" evidence="3">
    <location>
        <begin position="1"/>
        <end position="48"/>
    </location>
</feature>
<dbReference type="EMBL" id="CABIJS010000444">
    <property type="protein sequence ID" value="VUZ51855.1"/>
    <property type="molecule type" value="Genomic_DNA"/>
</dbReference>
<gene>
    <name evidence="4" type="ORF">WMSIL1_LOCUS10454</name>
</gene>
<dbReference type="PANTHER" id="PTHR46205">
    <property type="entry name" value="LOQUACIOUS, ISOFORM B"/>
    <property type="match status" value="1"/>
</dbReference>
<dbReference type="GO" id="GO:0070578">
    <property type="term" value="C:RISC-loading complex"/>
    <property type="evidence" value="ECO:0007669"/>
    <property type="project" value="TreeGrafter"/>
</dbReference>
<evidence type="ECO:0000256" key="1">
    <source>
        <dbReference type="ARBA" id="ARBA00022884"/>
    </source>
</evidence>
<evidence type="ECO:0000259" key="3">
    <source>
        <dbReference type="PROSITE" id="PS50137"/>
    </source>
</evidence>
<sequence length="321" mass="36117">MVANEGEAHEPIYVFQCRVGKVAAYGKGPSKKKAKHLAAYYVLLQVIGQNPTSQADRALLSSMKSSLPMLGIDIVGDASNIEHLSAAATRTQINYVSKVQEYCDKNMWPPPTYEFKEYSGSLIHGGKFQCKIRLWRWEFIAFGNSKKEAKRRVAAEFVKEVVEQGLTIPSEAIEAMEEENLPLVDKQDLNKLKVKQSTQETANKLTRKILSGIYTCKGKVTNVNVENLASPDLDIYAELQRVLDERKITVFYSYTTKTKSGKIYCQAQLSTIPPQVTCSRPCANVDEARLDAAYKCLVYLHTMSKKNPILDEKLWFGRTCI</sequence>
<evidence type="ECO:0000256" key="2">
    <source>
        <dbReference type="PROSITE-ProRule" id="PRU00266"/>
    </source>
</evidence>
<dbReference type="GO" id="GO:0005737">
    <property type="term" value="C:cytoplasm"/>
    <property type="evidence" value="ECO:0007669"/>
    <property type="project" value="TreeGrafter"/>
</dbReference>
<dbReference type="AlphaFoldDB" id="A0A564YXA5"/>
<dbReference type="SUPFAM" id="SSF54768">
    <property type="entry name" value="dsRNA-binding domain-like"/>
    <property type="match status" value="2"/>
</dbReference>
<dbReference type="SMART" id="SM00358">
    <property type="entry name" value="DSRM"/>
    <property type="match status" value="2"/>
</dbReference>
<feature type="domain" description="DRBM" evidence="3">
    <location>
        <begin position="94"/>
        <end position="163"/>
    </location>
</feature>
<keyword evidence="5" id="KW-1185">Reference proteome</keyword>
<dbReference type="PROSITE" id="PS50137">
    <property type="entry name" value="DS_RBD"/>
    <property type="match status" value="2"/>
</dbReference>
<dbReference type="Proteomes" id="UP000321570">
    <property type="component" value="Unassembled WGS sequence"/>
</dbReference>
<dbReference type="GO" id="GO:0030422">
    <property type="term" value="P:siRNA processing"/>
    <property type="evidence" value="ECO:0007669"/>
    <property type="project" value="TreeGrafter"/>
</dbReference>
<dbReference type="GO" id="GO:0070920">
    <property type="term" value="P:regulation of regulatory ncRNA processing"/>
    <property type="evidence" value="ECO:0007669"/>
    <property type="project" value="TreeGrafter"/>
</dbReference>
<dbReference type="InterPro" id="IPR014720">
    <property type="entry name" value="dsRBD_dom"/>
</dbReference>
<dbReference type="InterPro" id="IPR051247">
    <property type="entry name" value="RLC_Component"/>
</dbReference>